<dbReference type="AlphaFoldDB" id="A0A9X4C6R7"/>
<protein>
    <submittedName>
        <fullName evidence="3">Uncharacterized protein</fullName>
    </submittedName>
</protein>
<name>A0A9X4C6R7_9PSED</name>
<keyword evidence="1" id="KW-0175">Coiled coil</keyword>
<dbReference type="Proteomes" id="UP001148185">
    <property type="component" value="Unassembled WGS sequence"/>
</dbReference>
<feature type="coiled-coil region" evidence="1">
    <location>
        <begin position="206"/>
        <end position="261"/>
    </location>
</feature>
<gene>
    <name evidence="3" type="ORF">M5G27_27840</name>
</gene>
<proteinExistence type="predicted"/>
<keyword evidence="4" id="KW-1185">Reference proteome</keyword>
<accession>A0A9X4C6R7</accession>
<evidence type="ECO:0000256" key="1">
    <source>
        <dbReference type="SAM" id="Coils"/>
    </source>
</evidence>
<feature type="coiled-coil region" evidence="1">
    <location>
        <begin position="311"/>
        <end position="359"/>
    </location>
</feature>
<organism evidence="3 4">
    <name type="scientific">Pseudomonas shahriarae</name>
    <dbReference type="NCBI Taxonomy" id="2745512"/>
    <lineage>
        <taxon>Bacteria</taxon>
        <taxon>Pseudomonadati</taxon>
        <taxon>Pseudomonadota</taxon>
        <taxon>Gammaproteobacteria</taxon>
        <taxon>Pseudomonadales</taxon>
        <taxon>Pseudomonadaceae</taxon>
        <taxon>Pseudomonas</taxon>
    </lineage>
</organism>
<dbReference type="EMBL" id="JAMDHA010000041">
    <property type="protein sequence ID" value="MDD1011287.1"/>
    <property type="molecule type" value="Genomic_DNA"/>
</dbReference>
<evidence type="ECO:0000256" key="2">
    <source>
        <dbReference type="SAM" id="MobiDB-lite"/>
    </source>
</evidence>
<reference evidence="3 4" key="1">
    <citation type="submission" date="2022-05" db="EMBL/GenBank/DDBJ databases">
        <title>Novel Pseudomonas spp. Isolated from a Rainbow Trout Aquaculture Facility.</title>
        <authorList>
            <person name="Testerman T."/>
            <person name="Graf J."/>
        </authorList>
    </citation>
    <scope>NUCLEOTIDE SEQUENCE [LARGE SCALE GENOMIC DNA]</scope>
    <source>
        <strain evidence="3 4">ID1042</strain>
    </source>
</reference>
<sequence length="439" mass="48029">MKSSSMIATVGDNSRRYENDLRNTQRELSNAHEHDLRLQHSIGSALQKMASYQLADGADVSREVQRLLDLRAESEADLRRRLSVAEAGIGQHMDVESGLCTEIAAAVAGVSRQLQDDPAYKAQAALLGEAIAVSAQAAVAYAELREECKTKLQAFQGDRLFLYLKGSEYGTEGYRRGTVFRAIDRRIAHLCNFTQNLATEKTLLAMQEANEGANSLREANRAAQQAELSRFHDAALVVAGVPQLEDRLEQVRQALGAAKADANGLHQQLDSYAGKADQFFIKASALLAAQLADMSMESLMRQARSTSTPHDDELVDQVRSLRSELDALQSRLPLMERDCKQAERNYERAKHLERDLRSSHYTSDNYRYSDGMDLDSMLVGYMAGSLSHSQVVSEVDSNRRSIPVESTPTFGGSGGSDTGGFFNTSSSDGGGGFSTSDSL</sequence>
<dbReference type="RefSeq" id="WP_273878286.1">
    <property type="nucleotide sequence ID" value="NZ_JAMDHA010000041.1"/>
</dbReference>
<comment type="caution">
    <text evidence="3">The sequence shown here is derived from an EMBL/GenBank/DDBJ whole genome shotgun (WGS) entry which is preliminary data.</text>
</comment>
<evidence type="ECO:0000313" key="3">
    <source>
        <dbReference type="EMBL" id="MDD1011287.1"/>
    </source>
</evidence>
<feature type="region of interest" description="Disordered" evidence="2">
    <location>
        <begin position="397"/>
        <end position="439"/>
    </location>
</feature>
<evidence type="ECO:0000313" key="4">
    <source>
        <dbReference type="Proteomes" id="UP001148185"/>
    </source>
</evidence>